<dbReference type="InterPro" id="IPR010425">
    <property type="entry name" value="Caps_synth_GfcC-like_C"/>
</dbReference>
<dbReference type="AlphaFoldDB" id="A0A4R1NDQ5"/>
<dbReference type="Gene3D" id="6.10.250.2280">
    <property type="match status" value="1"/>
</dbReference>
<sequence length="251" mass="27187">MKKRLLLLVSLCAGFIASASADSRVSIYLPGRSQAVVVNGATHLGQIALNPALAGHTWWPGTVIAEKLATAAQLDQQRQLVARLGALSAELRQDSNDGLANSVDQVRSQLAGLKVTGRQFVSMDPDFIRLEDGADRKLSGDYTVYALARPTSVHVFGAVTPAGSQPYQVGSDVSDYLDSHDRLSGAEKSYAWLIQPDGKYRQVPVAYWNRRHNEAAPGSIIFVGFSSWSLPSAYQGLNEQIVSLLTHRIPD</sequence>
<reference evidence="4 5" key="1">
    <citation type="submission" date="2019-02" db="EMBL/GenBank/DDBJ databases">
        <title>Investigation of anaerobic lignin degradation for improved lignocellulosic biofuels.</title>
        <authorList>
            <person name="Deangelis K."/>
        </authorList>
    </citation>
    <scope>NUCLEOTIDE SEQUENCE [LARGE SCALE GENOMIC DNA]</scope>
    <source>
        <strain evidence="4 5">159R</strain>
    </source>
</reference>
<feature type="signal peptide" evidence="1">
    <location>
        <begin position="1"/>
        <end position="21"/>
    </location>
</feature>
<keyword evidence="1" id="KW-0732">Signal</keyword>
<evidence type="ECO:0000313" key="4">
    <source>
        <dbReference type="EMBL" id="TCL05704.1"/>
    </source>
</evidence>
<name>A0A4R1NDQ5_9GAMM</name>
<dbReference type="Gene3D" id="3.10.560.10">
    <property type="entry name" value="Outer membrane lipoprotein wza domain like"/>
    <property type="match status" value="1"/>
</dbReference>
<dbReference type="Proteomes" id="UP000294555">
    <property type="component" value="Unassembled WGS sequence"/>
</dbReference>
<keyword evidence="5" id="KW-1185">Reference proteome</keyword>
<evidence type="ECO:0000313" key="5">
    <source>
        <dbReference type="Proteomes" id="UP000294555"/>
    </source>
</evidence>
<feature type="domain" description="Capsule biosynthesis GfcC-like N-terminal" evidence="3">
    <location>
        <begin position="21"/>
        <end position="146"/>
    </location>
</feature>
<dbReference type="EMBL" id="SJOI01000001">
    <property type="protein sequence ID" value="TCL05704.1"/>
    <property type="molecule type" value="Genomic_DNA"/>
</dbReference>
<dbReference type="Pfam" id="PF20616">
    <property type="entry name" value="Caps_syn_GfcC_N"/>
    <property type="match status" value="1"/>
</dbReference>
<evidence type="ECO:0000259" key="2">
    <source>
        <dbReference type="Pfam" id="PF06251"/>
    </source>
</evidence>
<proteinExistence type="predicted"/>
<gene>
    <name evidence="4" type="ORF">EZJ58_3919</name>
</gene>
<evidence type="ECO:0000256" key="1">
    <source>
        <dbReference type="SAM" id="SignalP"/>
    </source>
</evidence>
<accession>A0A4R1NDQ5</accession>
<dbReference type="Pfam" id="PF06251">
    <property type="entry name" value="Caps_syn_GfcC_C"/>
    <property type="match status" value="1"/>
</dbReference>
<dbReference type="InterPro" id="IPR046459">
    <property type="entry name" value="Caps_syn_GfcC_N"/>
</dbReference>
<comment type="caution">
    <text evidence="4">The sequence shown here is derived from an EMBL/GenBank/DDBJ whole genome shotgun (WGS) entry which is preliminary data.</text>
</comment>
<feature type="domain" description="Capsule biosynthesis GfcC-like C-terminal" evidence="2">
    <location>
        <begin position="162"/>
        <end position="250"/>
    </location>
</feature>
<dbReference type="Gene3D" id="3.10.20.700">
    <property type="match status" value="2"/>
</dbReference>
<organism evidence="4 5">
    <name type="scientific">Sodalis ligni</name>
    <dbReference type="NCBI Taxonomy" id="2697027"/>
    <lineage>
        <taxon>Bacteria</taxon>
        <taxon>Pseudomonadati</taxon>
        <taxon>Pseudomonadota</taxon>
        <taxon>Gammaproteobacteria</taxon>
        <taxon>Enterobacterales</taxon>
        <taxon>Bruguierivoracaceae</taxon>
        <taxon>Sodalis</taxon>
    </lineage>
</organism>
<dbReference type="OrthoDB" id="5592890at2"/>
<protein>
    <submittedName>
        <fullName evidence="4">Capsule biosynthesis protein GfcC</fullName>
    </submittedName>
</protein>
<feature type="chain" id="PRO_5020265708" evidence="1">
    <location>
        <begin position="22"/>
        <end position="251"/>
    </location>
</feature>
<evidence type="ECO:0000259" key="3">
    <source>
        <dbReference type="Pfam" id="PF20616"/>
    </source>
</evidence>